<dbReference type="InterPro" id="IPR016188">
    <property type="entry name" value="PurM-like_N"/>
</dbReference>
<dbReference type="GO" id="GO:0005829">
    <property type="term" value="C:cytosol"/>
    <property type="evidence" value="ECO:0007669"/>
    <property type="project" value="TreeGrafter"/>
</dbReference>
<dbReference type="Pfam" id="PF02769">
    <property type="entry name" value="AIRS_C"/>
    <property type="match status" value="1"/>
</dbReference>
<keyword evidence="7 15" id="KW-0436">Ligase</keyword>
<reference evidence="18 19" key="1">
    <citation type="submission" date="2013-12" db="EMBL/GenBank/DDBJ databases">
        <title>Comparative genomics of Petrotoga isolates.</title>
        <authorList>
            <person name="Nesbo C.L."/>
            <person name="Charchuk R."/>
            <person name="Chow K."/>
        </authorList>
    </citation>
    <scope>NUCLEOTIDE SEQUENCE [LARGE SCALE GENOMIC DNA]</scope>
    <source>
        <strain evidence="18 19">DSM 13574</strain>
    </source>
</reference>
<dbReference type="RefSeq" id="WP_103067447.1">
    <property type="nucleotide sequence ID" value="NZ_AZRL01000021.1"/>
</dbReference>
<evidence type="ECO:0000256" key="7">
    <source>
        <dbReference type="ARBA" id="ARBA00022598"/>
    </source>
</evidence>
<evidence type="ECO:0000256" key="15">
    <source>
        <dbReference type="HAMAP-Rule" id="MF_00741"/>
    </source>
</evidence>
<comment type="catalytic activity">
    <reaction evidence="14 15">
        <text>2-formamido-N(1)-(5-O-phospho-beta-D-ribosyl)acetamidine + ATP = 5-amino-1-(5-phospho-beta-D-ribosyl)imidazole + ADP + phosphate + H(+)</text>
        <dbReference type="Rhea" id="RHEA:23032"/>
        <dbReference type="ChEBI" id="CHEBI:15378"/>
        <dbReference type="ChEBI" id="CHEBI:30616"/>
        <dbReference type="ChEBI" id="CHEBI:43474"/>
        <dbReference type="ChEBI" id="CHEBI:137981"/>
        <dbReference type="ChEBI" id="CHEBI:147287"/>
        <dbReference type="ChEBI" id="CHEBI:456216"/>
        <dbReference type="EC" id="6.3.3.1"/>
    </reaction>
</comment>
<feature type="domain" description="PurM-like C-terminal" evidence="17">
    <location>
        <begin position="165"/>
        <end position="313"/>
    </location>
</feature>
<dbReference type="GO" id="GO:0006189">
    <property type="term" value="P:'de novo' IMP biosynthetic process"/>
    <property type="evidence" value="ECO:0007669"/>
    <property type="project" value="UniProtKB-UniRule"/>
</dbReference>
<dbReference type="InterPro" id="IPR004733">
    <property type="entry name" value="PurM_cligase"/>
</dbReference>
<dbReference type="GO" id="GO:0004637">
    <property type="term" value="F:phosphoribosylamine-glycine ligase activity"/>
    <property type="evidence" value="ECO:0007669"/>
    <property type="project" value="TreeGrafter"/>
</dbReference>
<dbReference type="CDD" id="cd02196">
    <property type="entry name" value="PurM"/>
    <property type="match status" value="1"/>
</dbReference>
<evidence type="ECO:0000256" key="13">
    <source>
        <dbReference type="ARBA" id="ARBA00033093"/>
    </source>
</evidence>
<evidence type="ECO:0000256" key="3">
    <source>
        <dbReference type="ARBA" id="ARBA00010280"/>
    </source>
</evidence>
<keyword evidence="10 15" id="KW-0067">ATP-binding</keyword>
<evidence type="ECO:0000256" key="8">
    <source>
        <dbReference type="ARBA" id="ARBA00022741"/>
    </source>
</evidence>
<dbReference type="GO" id="GO:0004641">
    <property type="term" value="F:phosphoribosylformylglycinamidine cyclo-ligase activity"/>
    <property type="evidence" value="ECO:0007669"/>
    <property type="project" value="UniProtKB-UniRule"/>
</dbReference>
<evidence type="ECO:0000256" key="6">
    <source>
        <dbReference type="ARBA" id="ARBA00022490"/>
    </source>
</evidence>
<evidence type="ECO:0000256" key="1">
    <source>
        <dbReference type="ARBA" id="ARBA00004496"/>
    </source>
</evidence>
<evidence type="ECO:0000256" key="11">
    <source>
        <dbReference type="ARBA" id="ARBA00031908"/>
    </source>
</evidence>
<dbReference type="GO" id="GO:0046084">
    <property type="term" value="P:adenine biosynthetic process"/>
    <property type="evidence" value="ECO:0007669"/>
    <property type="project" value="TreeGrafter"/>
</dbReference>
<dbReference type="PANTHER" id="PTHR10520:SF12">
    <property type="entry name" value="TRIFUNCTIONAL PURINE BIOSYNTHETIC PROTEIN ADENOSINE-3"/>
    <property type="match status" value="1"/>
</dbReference>
<organism evidence="18 19">
    <name type="scientific">Petrotoga olearia DSM 13574</name>
    <dbReference type="NCBI Taxonomy" id="1122955"/>
    <lineage>
        <taxon>Bacteria</taxon>
        <taxon>Thermotogati</taxon>
        <taxon>Thermotogota</taxon>
        <taxon>Thermotogae</taxon>
        <taxon>Petrotogales</taxon>
        <taxon>Petrotogaceae</taxon>
        <taxon>Petrotoga</taxon>
    </lineage>
</organism>
<evidence type="ECO:0000313" key="18">
    <source>
        <dbReference type="EMBL" id="PNR95509.1"/>
    </source>
</evidence>
<dbReference type="SUPFAM" id="SSF56042">
    <property type="entry name" value="PurM C-terminal domain-like"/>
    <property type="match status" value="1"/>
</dbReference>
<comment type="caution">
    <text evidence="18">The sequence shown here is derived from an EMBL/GenBank/DDBJ whole genome shotgun (WGS) entry which is preliminary data.</text>
</comment>
<comment type="pathway">
    <text evidence="2 15">Purine metabolism; IMP biosynthesis via de novo pathway; 5-amino-1-(5-phospho-D-ribosyl)imidazole from N(2)-formyl-N(1)-(5-phospho-D-ribosyl)glycinamide: step 2/2.</text>
</comment>
<dbReference type="Proteomes" id="UP000236434">
    <property type="component" value="Unassembled WGS sequence"/>
</dbReference>
<evidence type="ECO:0000313" key="19">
    <source>
        <dbReference type="Proteomes" id="UP000236434"/>
    </source>
</evidence>
<dbReference type="InterPro" id="IPR010918">
    <property type="entry name" value="PurM-like_C_dom"/>
</dbReference>
<evidence type="ECO:0000256" key="2">
    <source>
        <dbReference type="ARBA" id="ARBA00004686"/>
    </source>
</evidence>
<evidence type="ECO:0000256" key="14">
    <source>
        <dbReference type="ARBA" id="ARBA00049057"/>
    </source>
</evidence>
<gene>
    <name evidence="15" type="primary">purM</name>
    <name evidence="18" type="ORF">X929_07980</name>
</gene>
<evidence type="ECO:0000256" key="9">
    <source>
        <dbReference type="ARBA" id="ARBA00022755"/>
    </source>
</evidence>
<dbReference type="Pfam" id="PF00586">
    <property type="entry name" value="AIRS"/>
    <property type="match status" value="1"/>
</dbReference>
<dbReference type="SUPFAM" id="SSF55326">
    <property type="entry name" value="PurM N-terminal domain-like"/>
    <property type="match status" value="1"/>
</dbReference>
<dbReference type="AlphaFoldDB" id="A0A2K1NY99"/>
<dbReference type="NCBIfam" id="TIGR00878">
    <property type="entry name" value="purM"/>
    <property type="match status" value="1"/>
</dbReference>
<dbReference type="GO" id="GO:0005524">
    <property type="term" value="F:ATP binding"/>
    <property type="evidence" value="ECO:0007669"/>
    <property type="project" value="UniProtKB-KW"/>
</dbReference>
<dbReference type="EMBL" id="AZRL01000021">
    <property type="protein sequence ID" value="PNR95509.1"/>
    <property type="molecule type" value="Genomic_DNA"/>
</dbReference>
<dbReference type="PANTHER" id="PTHR10520">
    <property type="entry name" value="TRIFUNCTIONAL PURINE BIOSYNTHETIC PROTEIN ADENOSINE-3-RELATED"/>
    <property type="match status" value="1"/>
</dbReference>
<dbReference type="Gene3D" id="3.30.1330.10">
    <property type="entry name" value="PurM-like, N-terminal domain"/>
    <property type="match status" value="1"/>
</dbReference>
<keyword evidence="6 15" id="KW-0963">Cytoplasm</keyword>
<keyword evidence="9 15" id="KW-0658">Purine biosynthesis</keyword>
<dbReference type="InterPro" id="IPR036921">
    <property type="entry name" value="PurM-like_N_sf"/>
</dbReference>
<evidence type="ECO:0000259" key="17">
    <source>
        <dbReference type="Pfam" id="PF02769"/>
    </source>
</evidence>
<comment type="similarity">
    <text evidence="3 15">Belongs to the AIR synthase family.</text>
</comment>
<protein>
    <recommendedName>
        <fullName evidence="5 15">Phosphoribosylformylglycinamidine cyclo-ligase</fullName>
        <ecNumber evidence="4 15">6.3.3.1</ecNumber>
    </recommendedName>
    <alternativeName>
        <fullName evidence="12 15">AIR synthase</fullName>
    </alternativeName>
    <alternativeName>
        <fullName evidence="13 15">AIRS</fullName>
    </alternativeName>
    <alternativeName>
        <fullName evidence="11 15">Phosphoribosyl-aminoimidazole synthetase</fullName>
    </alternativeName>
</protein>
<dbReference type="EC" id="6.3.3.1" evidence="4 15"/>
<dbReference type="OrthoDB" id="9802507at2"/>
<dbReference type="FunFam" id="3.90.650.10:FF:000011">
    <property type="entry name" value="Phosphoribosylformylglycinamidine cyclo-ligase"/>
    <property type="match status" value="1"/>
</dbReference>
<dbReference type="HAMAP" id="MF_00741">
    <property type="entry name" value="AIRS"/>
    <property type="match status" value="1"/>
</dbReference>
<evidence type="ECO:0000256" key="10">
    <source>
        <dbReference type="ARBA" id="ARBA00022840"/>
    </source>
</evidence>
<dbReference type="Gene3D" id="3.90.650.10">
    <property type="entry name" value="PurM-like C-terminal domain"/>
    <property type="match status" value="1"/>
</dbReference>
<comment type="subcellular location">
    <subcellularLocation>
        <location evidence="1 15">Cytoplasm</location>
    </subcellularLocation>
</comment>
<dbReference type="InterPro" id="IPR036676">
    <property type="entry name" value="PurM-like_C_sf"/>
</dbReference>
<keyword evidence="8 15" id="KW-0547">Nucleotide-binding</keyword>
<evidence type="ECO:0000256" key="4">
    <source>
        <dbReference type="ARBA" id="ARBA00013047"/>
    </source>
</evidence>
<dbReference type="UniPathway" id="UPA00074">
    <property type="reaction ID" value="UER00129"/>
</dbReference>
<evidence type="ECO:0000259" key="16">
    <source>
        <dbReference type="Pfam" id="PF00586"/>
    </source>
</evidence>
<sequence length="323" mass="35927">MFYKNSGVDIDTANESINEIRSFIGSNIGAYAGIFSLKDKLINYKNPFLVATSDGIGTKLQLLRKYGRWDVAAQDLVAMNLNDLVCMGAKPLFFLDYFSTSHLNKNNFVTFIRHLKNILDKYGCVLLGGETAELPGVFKNESEDIAGFAVGIVEKDKIFDYSKIKPGDKLIGLSSSGIHSNGYSLVRILLDERKIPFTEELLNPTRIYVKQTLTLLNYIKGAAHITGGGIIDNLPRIIPDGCCAEIKVNWEIPPIFEGIKQTGISDKEMFKTFNMGIGMIYVVPENKLSDVTKIFESALMEDFFIIGEVKSTSDSNQKVKISF</sequence>
<feature type="domain" description="PurM-like N-terminal" evidence="16">
    <location>
        <begin position="48"/>
        <end position="153"/>
    </location>
</feature>
<evidence type="ECO:0000256" key="5">
    <source>
        <dbReference type="ARBA" id="ARBA00020367"/>
    </source>
</evidence>
<proteinExistence type="inferred from homology"/>
<name>A0A2K1NY99_9BACT</name>
<accession>A0A2K1NY99</accession>
<evidence type="ECO:0000256" key="12">
    <source>
        <dbReference type="ARBA" id="ARBA00032931"/>
    </source>
</evidence>